<evidence type="ECO:0000313" key="2">
    <source>
        <dbReference type="Proteomes" id="UP001180489"/>
    </source>
</evidence>
<dbReference type="RefSeq" id="WP_311636767.1">
    <property type="nucleotide sequence ID" value="NZ_JAVRFF010000037.1"/>
</dbReference>
<organism evidence="1 2">
    <name type="scientific">Streptomyces hintoniae</name>
    <dbReference type="NCBI Taxonomy" id="3075521"/>
    <lineage>
        <taxon>Bacteria</taxon>
        <taxon>Bacillati</taxon>
        <taxon>Actinomycetota</taxon>
        <taxon>Actinomycetes</taxon>
        <taxon>Kitasatosporales</taxon>
        <taxon>Streptomycetaceae</taxon>
        <taxon>Streptomyces</taxon>
    </lineage>
</organism>
<comment type="caution">
    <text evidence="1">The sequence shown here is derived from an EMBL/GenBank/DDBJ whole genome shotgun (WGS) entry which is preliminary data.</text>
</comment>
<proteinExistence type="predicted"/>
<dbReference type="EMBL" id="JAVRFF010000037">
    <property type="protein sequence ID" value="MDT0475961.1"/>
    <property type="molecule type" value="Genomic_DNA"/>
</dbReference>
<protein>
    <submittedName>
        <fullName evidence="1">Uncharacterized protein</fullName>
    </submittedName>
</protein>
<gene>
    <name evidence="1" type="ORF">RM863_27930</name>
</gene>
<sequence length="108" mass="12436">MEFAMPKWIITAAMLDVTPPTLRTIENFEGNESEALAKFRDTVSSYARDVTKVTRREVYKYSELQYLVRILGRMKQVEYIMQLAELVVDTDDSSLPNSLECPSPAWPE</sequence>
<accession>A0ABU2URQ2</accession>
<reference evidence="1" key="1">
    <citation type="submission" date="2024-05" db="EMBL/GenBank/DDBJ databases">
        <title>30 novel species of actinomycetes from the DSMZ collection.</title>
        <authorList>
            <person name="Nouioui I."/>
        </authorList>
    </citation>
    <scope>NUCLEOTIDE SEQUENCE</scope>
    <source>
        <strain evidence="1">DSM 41014</strain>
    </source>
</reference>
<keyword evidence="2" id="KW-1185">Reference proteome</keyword>
<evidence type="ECO:0000313" key="1">
    <source>
        <dbReference type="EMBL" id="MDT0475961.1"/>
    </source>
</evidence>
<dbReference type="Proteomes" id="UP001180489">
    <property type="component" value="Unassembled WGS sequence"/>
</dbReference>
<name>A0ABU2URQ2_9ACTN</name>